<sequence>MKVGIVIPAIWRAFKVFEKLLQAGHIAVLPYSEGVGDRNDFRPIIALRQPQTATQSAVSMIHTLESILIPGSGMGNYIISGRRAEGMPSSQPLQDHGACMHQRAVSVDGYSVHRKEHKVADPHRSLE</sequence>
<dbReference type="AlphaFoldDB" id="A0A059IZ97"/>
<dbReference type="Proteomes" id="UP000024533">
    <property type="component" value="Unassembled WGS sequence"/>
</dbReference>
<keyword evidence="2" id="KW-1185">Reference proteome</keyword>
<gene>
    <name evidence="1" type="ORF">H109_07304</name>
</gene>
<dbReference type="HOGENOM" id="CLU_1972037_0_0_1"/>
<evidence type="ECO:0000313" key="1">
    <source>
        <dbReference type="EMBL" id="KDB20743.1"/>
    </source>
</evidence>
<organism evidence="1 2">
    <name type="scientific">Trichophyton interdigitale (strain MR816)</name>
    <dbReference type="NCBI Taxonomy" id="1215338"/>
    <lineage>
        <taxon>Eukaryota</taxon>
        <taxon>Fungi</taxon>
        <taxon>Dikarya</taxon>
        <taxon>Ascomycota</taxon>
        <taxon>Pezizomycotina</taxon>
        <taxon>Eurotiomycetes</taxon>
        <taxon>Eurotiomycetidae</taxon>
        <taxon>Onygenales</taxon>
        <taxon>Arthrodermataceae</taxon>
        <taxon>Trichophyton</taxon>
    </lineage>
</organism>
<reference evidence="1 2" key="1">
    <citation type="submission" date="2014-02" db="EMBL/GenBank/DDBJ databases">
        <title>The Genome Sequence of Trichophyton interdigitale MR816.</title>
        <authorList>
            <consortium name="The Broad Institute Genomics Platform"/>
            <person name="Cuomo C.A."/>
            <person name="White T.C."/>
            <person name="Graser Y."/>
            <person name="Martinez-Rossi N."/>
            <person name="Heitman J."/>
            <person name="Young S.K."/>
            <person name="Zeng Q."/>
            <person name="Gargeya S."/>
            <person name="Abouelleil A."/>
            <person name="Alvarado L."/>
            <person name="Chapman S.B."/>
            <person name="Gainer-Dewar J."/>
            <person name="Goldberg J."/>
            <person name="Griggs A."/>
            <person name="Gujja S."/>
            <person name="Hansen M."/>
            <person name="Howarth C."/>
            <person name="Imamovic A."/>
            <person name="Larimer J."/>
            <person name="Martinez D."/>
            <person name="Murphy C."/>
            <person name="Pearson M.D."/>
            <person name="Persinoti G."/>
            <person name="Poon T."/>
            <person name="Priest M."/>
            <person name="Roberts A.D."/>
            <person name="Saif S."/>
            <person name="Shea T.D."/>
            <person name="Sykes S.N."/>
            <person name="Wortman J."/>
            <person name="Nusbaum C."/>
            <person name="Birren B."/>
        </authorList>
    </citation>
    <scope>NUCLEOTIDE SEQUENCE [LARGE SCALE GENOMIC DNA]</scope>
    <source>
        <strain evidence="1 2">MR816</strain>
    </source>
</reference>
<dbReference type="EMBL" id="AOKY01000709">
    <property type="protein sequence ID" value="KDB20743.1"/>
    <property type="molecule type" value="Genomic_DNA"/>
</dbReference>
<accession>A0A059IZ97</accession>
<proteinExistence type="predicted"/>
<comment type="caution">
    <text evidence="1">The sequence shown here is derived from an EMBL/GenBank/DDBJ whole genome shotgun (WGS) entry which is preliminary data.</text>
</comment>
<name>A0A059IZ97_TRIIM</name>
<protein>
    <submittedName>
        <fullName evidence="1">Uncharacterized protein</fullName>
    </submittedName>
</protein>
<evidence type="ECO:0000313" key="2">
    <source>
        <dbReference type="Proteomes" id="UP000024533"/>
    </source>
</evidence>